<evidence type="ECO:0000313" key="1">
    <source>
        <dbReference type="EMBL" id="MBB3984886.1"/>
    </source>
</evidence>
<dbReference type="PANTHER" id="PTHR31240">
    <property type="entry name" value="MATERNAL EFFECT EMBRYO ARREST 18"/>
    <property type="match status" value="1"/>
</dbReference>
<name>A0A7W6GQZ6_9RHOB</name>
<dbReference type="InterPro" id="IPR038136">
    <property type="entry name" value="CofD-like_dom_sf"/>
</dbReference>
<dbReference type="InterPro" id="IPR027591">
    <property type="entry name" value="CofD-rel_GAK"/>
</dbReference>
<gene>
    <name evidence="1" type="ORF">GGQ68_001202</name>
</gene>
<comment type="caution">
    <text evidence="1">The sequence shown here is derived from an EMBL/GenBank/DDBJ whole genome shotgun (WGS) entry which is preliminary data.</text>
</comment>
<dbReference type="GO" id="GO:0043743">
    <property type="term" value="F:LPPG:FO 2-phospho-L-lactate transferase activity"/>
    <property type="evidence" value="ECO:0007669"/>
    <property type="project" value="InterPro"/>
</dbReference>
<dbReference type="InterPro" id="IPR002882">
    <property type="entry name" value="CofD"/>
</dbReference>
<dbReference type="NCBIfam" id="TIGR04357">
    <property type="entry name" value="CofD_rel_GAK"/>
    <property type="match status" value="1"/>
</dbReference>
<organism evidence="1 2">
    <name type="scientific">Sagittula marina</name>
    <dbReference type="NCBI Taxonomy" id="943940"/>
    <lineage>
        <taxon>Bacteria</taxon>
        <taxon>Pseudomonadati</taxon>
        <taxon>Pseudomonadota</taxon>
        <taxon>Alphaproteobacteria</taxon>
        <taxon>Rhodobacterales</taxon>
        <taxon>Roseobacteraceae</taxon>
        <taxon>Sagittula</taxon>
    </lineage>
</organism>
<dbReference type="Pfam" id="PF01933">
    <property type="entry name" value="CofD"/>
    <property type="match status" value="1"/>
</dbReference>
<dbReference type="CDD" id="cd07187">
    <property type="entry name" value="YvcK_like"/>
    <property type="match status" value="1"/>
</dbReference>
<accession>A0A7W6GQZ6</accession>
<dbReference type="RefSeq" id="WP_344716635.1">
    <property type="nucleotide sequence ID" value="NZ_BAABBZ010000014.1"/>
</dbReference>
<reference evidence="1 2" key="1">
    <citation type="submission" date="2020-08" db="EMBL/GenBank/DDBJ databases">
        <title>Genomic Encyclopedia of Type Strains, Phase IV (KMG-IV): sequencing the most valuable type-strain genomes for metagenomic binning, comparative biology and taxonomic classification.</title>
        <authorList>
            <person name="Goeker M."/>
        </authorList>
    </citation>
    <scope>NUCLEOTIDE SEQUENCE [LARGE SCALE GENOMIC DNA]</scope>
    <source>
        <strain evidence="1 2">DSM 102235</strain>
    </source>
</reference>
<proteinExistence type="predicted"/>
<dbReference type="AlphaFoldDB" id="A0A7W6GQZ6"/>
<keyword evidence="2" id="KW-1185">Reference proteome</keyword>
<dbReference type="SUPFAM" id="SSF142338">
    <property type="entry name" value="CofD-like"/>
    <property type="match status" value="1"/>
</dbReference>
<sequence length="365" mass="38637">MFFSGGSALRDISQHLPSITRNSVHMVTPFDGGGSSQLLRDALDIPAVGDLRSRLVTLAEPGPAADFMAHRLPKTDASGAEIAQLRRLSHPLLRAIPGPTRQILATDLDTALRHLPPAFDFSNASIGNLVIAGGWLAQGGPLTTVLARLSRVLQVRGTLRAVSDANLHIGAELRDGRVLHSQRLLTGKEVAPLDSPITRLFLSDGTSELPASAAPLGAVNQNLIAKAELICFAPGSLYTSLVASLLPSGTGRAIAASAVPKVYLPALGHDPEALGHTLADRVDALLSPLRQDAGPLPATAFLSHVICDQRQPLDDCDEVSRRHQIPCLRLQLADPTSTRYDPARITALLSRMAAPSSCPTAPHLR</sequence>
<dbReference type="EMBL" id="JACIEJ010000002">
    <property type="protein sequence ID" value="MBB3984886.1"/>
    <property type="molecule type" value="Genomic_DNA"/>
</dbReference>
<dbReference type="Gene3D" id="3.40.50.10680">
    <property type="entry name" value="CofD-like domains"/>
    <property type="match status" value="1"/>
</dbReference>
<dbReference type="PANTHER" id="PTHR31240:SF0">
    <property type="entry name" value="MATERNAL EFFECT EMBRYO ARREST 18"/>
    <property type="match status" value="1"/>
</dbReference>
<protein>
    <submittedName>
        <fullName evidence="1">CofD-related protein of GAK system</fullName>
    </submittedName>
</protein>
<dbReference type="Proteomes" id="UP000541426">
    <property type="component" value="Unassembled WGS sequence"/>
</dbReference>
<evidence type="ECO:0000313" key="2">
    <source>
        <dbReference type="Proteomes" id="UP000541426"/>
    </source>
</evidence>